<keyword evidence="3 11" id="KW-0633">Potassium transport</keyword>
<evidence type="ECO:0000256" key="10">
    <source>
        <dbReference type="ARBA" id="ARBA00023136"/>
    </source>
</evidence>
<proteinExistence type="inferred from homology"/>
<dbReference type="HAMAP" id="MF_00276">
    <property type="entry name" value="KdpC"/>
    <property type="match status" value="1"/>
</dbReference>
<keyword evidence="2 11" id="KW-1003">Cell membrane</keyword>
<protein>
    <recommendedName>
        <fullName evidence="11">Potassium-transporting ATPase KdpC subunit</fullName>
    </recommendedName>
    <alternativeName>
        <fullName evidence="11">ATP phosphohydrolase [potassium-transporting] C chain</fullName>
    </alternativeName>
    <alternativeName>
        <fullName evidence="11">Potassium-binding and translocating subunit C</fullName>
    </alternativeName>
    <alternativeName>
        <fullName evidence="11">Potassium-translocating ATPase C chain</fullName>
    </alternativeName>
</protein>
<accession>A0ABZ3IWT6</accession>
<reference evidence="12" key="1">
    <citation type="submission" date="2024-05" db="EMBL/GenBank/DDBJ databases">
        <title>Isolation and characterization of Sporomusa carbonis sp. nov., a carboxydotrophic hydrogenogen in the genus of Sporomusa isolated from a charcoal burning pile.</title>
        <authorList>
            <person name="Boeer T."/>
            <person name="Rosenbaum F."/>
            <person name="Eysell L."/>
            <person name="Mueller V."/>
            <person name="Daniel R."/>
            <person name="Poehlein A."/>
        </authorList>
    </citation>
    <scope>NUCLEOTIDE SEQUENCE [LARGE SCALE GENOMIC DNA]</scope>
    <source>
        <strain evidence="12">DSM 3132</strain>
    </source>
</reference>
<keyword evidence="8 11" id="KW-1133">Transmembrane helix</keyword>
<evidence type="ECO:0000256" key="1">
    <source>
        <dbReference type="ARBA" id="ARBA00022448"/>
    </source>
</evidence>
<dbReference type="InterPro" id="IPR003820">
    <property type="entry name" value="KdpC"/>
</dbReference>
<dbReference type="RefSeq" id="WP_093794270.1">
    <property type="nucleotide sequence ID" value="NZ_CP155571.1"/>
</dbReference>
<evidence type="ECO:0000256" key="6">
    <source>
        <dbReference type="ARBA" id="ARBA00022840"/>
    </source>
</evidence>
<evidence type="ECO:0000313" key="12">
    <source>
        <dbReference type="EMBL" id="XFO70532.1"/>
    </source>
</evidence>
<gene>
    <name evidence="11 12" type="primary">kdpC</name>
    <name evidence="12" type="ORF">SPACI_005310</name>
</gene>
<dbReference type="PANTHER" id="PTHR30042">
    <property type="entry name" value="POTASSIUM-TRANSPORTING ATPASE C CHAIN"/>
    <property type="match status" value="1"/>
</dbReference>
<keyword evidence="9 11" id="KW-0406">Ion transport</keyword>
<evidence type="ECO:0000256" key="7">
    <source>
        <dbReference type="ARBA" id="ARBA00022958"/>
    </source>
</evidence>
<evidence type="ECO:0000256" key="5">
    <source>
        <dbReference type="ARBA" id="ARBA00022741"/>
    </source>
</evidence>
<dbReference type="PANTHER" id="PTHR30042:SF2">
    <property type="entry name" value="POTASSIUM-TRANSPORTING ATPASE KDPC SUBUNIT"/>
    <property type="match status" value="1"/>
</dbReference>
<keyword evidence="5 11" id="KW-0547">Nucleotide-binding</keyword>
<keyword evidence="10 11" id="KW-0472">Membrane</keyword>
<evidence type="ECO:0000256" key="8">
    <source>
        <dbReference type="ARBA" id="ARBA00022989"/>
    </source>
</evidence>
<dbReference type="NCBIfam" id="TIGR00681">
    <property type="entry name" value="kdpC"/>
    <property type="match status" value="1"/>
</dbReference>
<evidence type="ECO:0000256" key="11">
    <source>
        <dbReference type="HAMAP-Rule" id="MF_00276"/>
    </source>
</evidence>
<dbReference type="Pfam" id="PF02669">
    <property type="entry name" value="KdpC"/>
    <property type="match status" value="1"/>
</dbReference>
<evidence type="ECO:0000256" key="9">
    <source>
        <dbReference type="ARBA" id="ARBA00023065"/>
    </source>
</evidence>
<sequence length="191" mass="20422">MWRQIVNSFRMLLVLTVITGFVYPLTMVGVANTIFPSQAKGSLVERQGQVVGSKLIGQNFTQPGYFHGRPSAAGKDSYDAAGSAGSNLGPTNKKLIDTVADNVNKARQENGLSESAAIPADLVTASASGLDPDISPEAAYLQVERVAEARGLAAKEVANLVDKRILNRQLALFGEPRVNVLELNMALDRLK</sequence>
<feature type="transmembrane region" description="Helical" evidence="11">
    <location>
        <begin position="12"/>
        <end position="35"/>
    </location>
</feature>
<comment type="subcellular location">
    <subcellularLocation>
        <location evidence="11">Cell membrane</location>
        <topology evidence="11">Single-pass membrane protein</topology>
    </subcellularLocation>
</comment>
<keyword evidence="6 11" id="KW-0067">ATP-binding</keyword>
<evidence type="ECO:0000313" key="13">
    <source>
        <dbReference type="Proteomes" id="UP000216052"/>
    </source>
</evidence>
<keyword evidence="1 11" id="KW-0813">Transport</keyword>
<comment type="function">
    <text evidence="11">Part of the high-affinity ATP-driven potassium transport (or Kdp) system, which catalyzes the hydrolysis of ATP coupled with the electrogenic transport of potassium into the cytoplasm. This subunit acts as a catalytic chaperone that increases the ATP-binding affinity of the ATP-hydrolyzing subunit KdpB by the formation of a transient KdpB/KdpC/ATP ternary complex.</text>
</comment>
<dbReference type="EMBL" id="CP155571">
    <property type="protein sequence ID" value="XFO70532.1"/>
    <property type="molecule type" value="Genomic_DNA"/>
</dbReference>
<comment type="subunit">
    <text evidence="11">The system is composed of three essential subunits: KdpA, KdpB and KdpC.</text>
</comment>
<keyword evidence="4 11" id="KW-0812">Transmembrane</keyword>
<evidence type="ECO:0000256" key="4">
    <source>
        <dbReference type="ARBA" id="ARBA00022692"/>
    </source>
</evidence>
<dbReference type="NCBIfam" id="NF001454">
    <property type="entry name" value="PRK00315.1"/>
    <property type="match status" value="1"/>
</dbReference>
<dbReference type="Proteomes" id="UP000216052">
    <property type="component" value="Chromosome"/>
</dbReference>
<evidence type="ECO:0000256" key="2">
    <source>
        <dbReference type="ARBA" id="ARBA00022475"/>
    </source>
</evidence>
<comment type="similarity">
    <text evidence="11">Belongs to the KdpC family.</text>
</comment>
<organism evidence="12 13">
    <name type="scientific">Sporomusa acidovorans (strain ATCC 49682 / DSM 3132 / Mol)</name>
    <dbReference type="NCBI Taxonomy" id="1123286"/>
    <lineage>
        <taxon>Bacteria</taxon>
        <taxon>Bacillati</taxon>
        <taxon>Bacillota</taxon>
        <taxon>Negativicutes</taxon>
        <taxon>Selenomonadales</taxon>
        <taxon>Sporomusaceae</taxon>
        <taxon>Sporomusa</taxon>
    </lineage>
</organism>
<keyword evidence="7 11" id="KW-0630">Potassium</keyword>
<keyword evidence="13" id="KW-1185">Reference proteome</keyword>
<dbReference type="PIRSF" id="PIRSF001296">
    <property type="entry name" value="K_ATPase_KdpC"/>
    <property type="match status" value="1"/>
</dbReference>
<name>A0ABZ3IWT6_SPOA4</name>
<evidence type="ECO:0000256" key="3">
    <source>
        <dbReference type="ARBA" id="ARBA00022538"/>
    </source>
</evidence>